<dbReference type="CDD" id="cd05305">
    <property type="entry name" value="L-AlaDH"/>
    <property type="match status" value="1"/>
</dbReference>
<feature type="domain" description="Alanine dehydrogenase/pyridine nucleotide transhydrogenase N-terminal" evidence="10">
    <location>
        <begin position="4"/>
        <end position="137"/>
    </location>
</feature>
<evidence type="ECO:0000259" key="10">
    <source>
        <dbReference type="SMART" id="SM01003"/>
    </source>
</evidence>
<evidence type="ECO:0000313" key="11">
    <source>
        <dbReference type="EMBL" id="MPR29745.1"/>
    </source>
</evidence>
<keyword evidence="12" id="KW-1185">Reference proteome</keyword>
<protein>
    <recommendedName>
        <fullName evidence="2 5">Alanine dehydrogenase</fullName>
        <ecNumber evidence="2 5">1.4.1.1</ecNumber>
    </recommendedName>
</protein>
<evidence type="ECO:0000256" key="7">
    <source>
        <dbReference type="PIRSR" id="PIRSR000183-2"/>
    </source>
</evidence>
<dbReference type="EMBL" id="VOSK01000264">
    <property type="protein sequence ID" value="MPR29745.1"/>
    <property type="molecule type" value="Genomic_DNA"/>
</dbReference>
<dbReference type="EC" id="1.4.1.1" evidence="2 5"/>
<dbReference type="GO" id="GO:0000166">
    <property type="term" value="F:nucleotide binding"/>
    <property type="evidence" value="ECO:0007669"/>
    <property type="project" value="UniProtKB-KW"/>
</dbReference>
<dbReference type="UniPathway" id="UPA00527">
    <property type="reaction ID" value="UER00585"/>
</dbReference>
<evidence type="ECO:0000256" key="2">
    <source>
        <dbReference type="ARBA" id="ARBA00012897"/>
    </source>
</evidence>
<dbReference type="NCBIfam" id="TIGR00518">
    <property type="entry name" value="alaDH"/>
    <property type="match status" value="1"/>
</dbReference>
<dbReference type="AlphaFoldDB" id="A0A5N7MRX4"/>
<keyword evidence="3 5" id="KW-0560">Oxidoreductase</keyword>
<keyword evidence="4 5" id="KW-0520">NAD</keyword>
<evidence type="ECO:0000256" key="1">
    <source>
        <dbReference type="ARBA" id="ARBA00005689"/>
    </source>
</evidence>
<feature type="domain" description="Alanine dehydrogenase/pyridine nucleotide transhydrogenase NAD(H)-binding" evidence="9">
    <location>
        <begin position="149"/>
        <end position="297"/>
    </location>
</feature>
<proteinExistence type="inferred from homology"/>
<evidence type="ECO:0000256" key="3">
    <source>
        <dbReference type="ARBA" id="ARBA00023002"/>
    </source>
</evidence>
<dbReference type="InterPro" id="IPR007698">
    <property type="entry name" value="AlaDH/PNT_NAD(H)-bd"/>
</dbReference>
<dbReference type="PANTHER" id="PTHR42795:SF1">
    <property type="entry name" value="ALANINE DEHYDROGENASE"/>
    <property type="match status" value="1"/>
</dbReference>
<dbReference type="PANTHER" id="PTHR42795">
    <property type="entry name" value="ALANINE DEHYDROGENASE"/>
    <property type="match status" value="1"/>
</dbReference>
<dbReference type="FunFam" id="3.40.50.720:FF:000049">
    <property type="entry name" value="Alanine dehydrogenase"/>
    <property type="match status" value="1"/>
</dbReference>
<dbReference type="InterPro" id="IPR008141">
    <property type="entry name" value="Ala_DH"/>
</dbReference>
<dbReference type="InterPro" id="IPR007886">
    <property type="entry name" value="AlaDH/PNT_N"/>
</dbReference>
<dbReference type="SUPFAM" id="SSF51735">
    <property type="entry name" value="NAD(P)-binding Rossmann-fold domains"/>
    <property type="match status" value="1"/>
</dbReference>
<evidence type="ECO:0000256" key="4">
    <source>
        <dbReference type="ARBA" id="ARBA00023027"/>
    </source>
</evidence>
<dbReference type="InterPro" id="IPR008142">
    <property type="entry name" value="AlaDH/PNT_CS1"/>
</dbReference>
<evidence type="ECO:0000313" key="12">
    <source>
        <dbReference type="Proteomes" id="UP000403266"/>
    </source>
</evidence>
<gene>
    <name evidence="11" type="primary">ald</name>
    <name evidence="11" type="ORF">FS320_32875</name>
</gene>
<dbReference type="PROSITE" id="PS00836">
    <property type="entry name" value="ALADH_PNT_1"/>
    <property type="match status" value="1"/>
</dbReference>
<feature type="binding site" evidence="8">
    <location>
        <position position="198"/>
    </location>
    <ligand>
        <name>NAD(+)</name>
        <dbReference type="ChEBI" id="CHEBI:57540"/>
    </ligand>
</feature>
<evidence type="ECO:0000259" key="9">
    <source>
        <dbReference type="SMART" id="SM01002"/>
    </source>
</evidence>
<comment type="caution">
    <text evidence="11">The sequence shown here is derived from an EMBL/GenBank/DDBJ whole genome shotgun (WGS) entry which is preliminary data.</text>
</comment>
<feature type="binding site" evidence="7">
    <location>
        <position position="75"/>
    </location>
    <ligand>
        <name>substrate</name>
    </ligand>
</feature>
<dbReference type="SMART" id="SM01002">
    <property type="entry name" value="AlaDh_PNT_C"/>
    <property type="match status" value="1"/>
</dbReference>
<evidence type="ECO:0000256" key="5">
    <source>
        <dbReference type="PIRNR" id="PIRNR000183"/>
    </source>
</evidence>
<organism evidence="11 12">
    <name type="scientific">Microvirga tunisiensis</name>
    <dbReference type="NCBI Taxonomy" id="2108360"/>
    <lineage>
        <taxon>Bacteria</taxon>
        <taxon>Pseudomonadati</taxon>
        <taxon>Pseudomonadota</taxon>
        <taxon>Alphaproteobacteria</taxon>
        <taxon>Hyphomicrobiales</taxon>
        <taxon>Methylobacteriaceae</taxon>
        <taxon>Microvirga</taxon>
    </lineage>
</organism>
<dbReference type="Gene3D" id="3.40.50.720">
    <property type="entry name" value="NAD(P)-binding Rossmann-like Domain"/>
    <property type="match status" value="2"/>
</dbReference>
<keyword evidence="8" id="KW-0547">Nucleotide-binding</keyword>
<evidence type="ECO:0000256" key="8">
    <source>
        <dbReference type="PIRSR" id="PIRSR000183-3"/>
    </source>
</evidence>
<feature type="binding site" evidence="8">
    <location>
        <begin position="239"/>
        <end position="240"/>
    </location>
    <ligand>
        <name>NAD(+)</name>
        <dbReference type="ChEBI" id="CHEBI:57540"/>
    </ligand>
</feature>
<dbReference type="SMART" id="SM01003">
    <property type="entry name" value="AlaDh_PNT_N"/>
    <property type="match status" value="1"/>
</dbReference>
<feature type="binding site" evidence="7">
    <location>
        <position position="15"/>
    </location>
    <ligand>
        <name>substrate</name>
    </ligand>
</feature>
<dbReference type="RefSeq" id="WP_152716626.1">
    <property type="nucleotide sequence ID" value="NZ_VOSJ01000284.1"/>
</dbReference>
<feature type="binding site" evidence="8">
    <location>
        <position position="220"/>
    </location>
    <ligand>
        <name>NAD(+)</name>
        <dbReference type="ChEBI" id="CHEBI:57540"/>
    </ligand>
</feature>
<feature type="active site" description="Proton donor/acceptor" evidence="6">
    <location>
        <position position="270"/>
    </location>
</feature>
<dbReference type="Pfam" id="PF05222">
    <property type="entry name" value="AlaDh_PNT_N"/>
    <property type="match status" value="1"/>
</dbReference>
<dbReference type="Proteomes" id="UP000403266">
    <property type="component" value="Unassembled WGS sequence"/>
</dbReference>
<comment type="similarity">
    <text evidence="1 5">Belongs to the AlaDH/PNT family.</text>
</comment>
<dbReference type="OrthoDB" id="9804592at2"/>
<dbReference type="PIRSF" id="PIRSF000183">
    <property type="entry name" value="Alanine_dh"/>
    <property type="match status" value="1"/>
</dbReference>
<feature type="active site" description="Proton donor/acceptor" evidence="6">
    <location>
        <position position="96"/>
    </location>
</feature>
<feature type="binding site" evidence="8">
    <location>
        <begin position="267"/>
        <end position="270"/>
    </location>
    <ligand>
        <name>NAD(+)</name>
        <dbReference type="ChEBI" id="CHEBI:57540"/>
    </ligand>
</feature>
<dbReference type="GO" id="GO:0000286">
    <property type="term" value="F:alanine dehydrogenase activity"/>
    <property type="evidence" value="ECO:0007669"/>
    <property type="project" value="UniProtKB-UniRule"/>
</dbReference>
<sequence>MLVGVPSEIKNNEARVGLTPSSVQELGHHGHRVMVQSGAGLGAGLMDEDYMAAGAEIVDGPGRIFAEAEMVVKVKEPQAQERKRLRPGQILFTYLHLAPDPEQTRDLMEAKAVCIAYETVTSPSGTLPLLTPMSEVAGRLAPQVGAHALEKAQGGRGILLGGVPGVPAASIVILGGGVSGTHATAIAVGMGARVTVVDRSPDALKRLANQFGSAISTVYSTRADIAELVREADLLIGAVLIPGAAAPKLVSREMIGTMKKGAVVVDIAIDQGGCFETSHATTHSDPTYVVDGVVRYCVANMPGAVPRTSTFALNNATLPFVLALANKGWRTALSQDLHLLDGLNVCDGRITCLPVAEAQGLVCTPARDMIANGH</sequence>
<feature type="binding site" evidence="8">
    <location>
        <position position="134"/>
    </location>
    <ligand>
        <name>NAD(+)</name>
        <dbReference type="ChEBI" id="CHEBI:57540"/>
    </ligand>
</feature>
<dbReference type="GO" id="GO:0042853">
    <property type="term" value="P:L-alanine catabolic process"/>
    <property type="evidence" value="ECO:0007669"/>
    <property type="project" value="UniProtKB-UniPathway"/>
</dbReference>
<dbReference type="Pfam" id="PF01262">
    <property type="entry name" value="AlaDh_PNT_C"/>
    <property type="match status" value="1"/>
</dbReference>
<accession>A0A5N7MRX4</accession>
<comment type="catalytic activity">
    <reaction evidence="5">
        <text>L-alanine + NAD(+) + H2O = pyruvate + NH4(+) + NADH + H(+)</text>
        <dbReference type="Rhea" id="RHEA:18405"/>
        <dbReference type="ChEBI" id="CHEBI:15361"/>
        <dbReference type="ChEBI" id="CHEBI:15377"/>
        <dbReference type="ChEBI" id="CHEBI:15378"/>
        <dbReference type="ChEBI" id="CHEBI:28938"/>
        <dbReference type="ChEBI" id="CHEBI:57540"/>
        <dbReference type="ChEBI" id="CHEBI:57945"/>
        <dbReference type="ChEBI" id="CHEBI:57972"/>
        <dbReference type="EC" id="1.4.1.1"/>
    </reaction>
</comment>
<feature type="binding site" evidence="8">
    <location>
        <begin position="298"/>
        <end position="301"/>
    </location>
    <ligand>
        <name>NAD(+)</name>
        <dbReference type="ChEBI" id="CHEBI:57540"/>
    </ligand>
</feature>
<dbReference type="InterPro" id="IPR036291">
    <property type="entry name" value="NAD(P)-bd_dom_sf"/>
</dbReference>
<name>A0A5N7MRX4_9HYPH</name>
<reference evidence="11 12" key="1">
    <citation type="journal article" date="2019" name="Syst. Appl. Microbiol.">
        <title>Microvirga tunisiensis sp. nov., a root nodule symbiotic bacterium isolated from Lupinus micranthus and L. luteus grown in Northern Tunisia.</title>
        <authorList>
            <person name="Msaddak A."/>
            <person name="Rejili M."/>
            <person name="Duran D."/>
            <person name="Mars M."/>
            <person name="Palacios J.M."/>
            <person name="Ruiz-Argueso T."/>
            <person name="Rey L."/>
            <person name="Imperial J."/>
        </authorList>
    </citation>
    <scope>NUCLEOTIDE SEQUENCE [LARGE SCALE GENOMIC DNA]</scope>
    <source>
        <strain evidence="11 12">Lmie10</strain>
    </source>
</reference>
<dbReference type="SUPFAM" id="SSF52283">
    <property type="entry name" value="Formate/glycerate dehydrogenase catalytic domain-like"/>
    <property type="match status" value="1"/>
</dbReference>
<dbReference type="GO" id="GO:0005886">
    <property type="term" value="C:plasma membrane"/>
    <property type="evidence" value="ECO:0007669"/>
    <property type="project" value="TreeGrafter"/>
</dbReference>
<evidence type="ECO:0000256" key="6">
    <source>
        <dbReference type="PIRSR" id="PIRSR000183-1"/>
    </source>
</evidence>